<evidence type="ECO:0000313" key="3">
    <source>
        <dbReference type="EMBL" id="PWR14928.1"/>
    </source>
</evidence>
<evidence type="ECO:0000256" key="1">
    <source>
        <dbReference type="SAM" id="MobiDB-lite"/>
    </source>
</evidence>
<dbReference type="Proteomes" id="UP000246050">
    <property type="component" value="Unassembled WGS sequence"/>
</dbReference>
<proteinExistence type="predicted"/>
<gene>
    <name evidence="3" type="ORF">DKT69_13700</name>
</gene>
<dbReference type="CDD" id="cd07043">
    <property type="entry name" value="STAS_anti-anti-sigma_factors"/>
    <property type="match status" value="1"/>
</dbReference>
<dbReference type="OrthoDB" id="3400962at2"/>
<dbReference type="EMBL" id="QGKS01000207">
    <property type="protein sequence ID" value="PWR14928.1"/>
    <property type="molecule type" value="Genomic_DNA"/>
</dbReference>
<feature type="compositionally biased region" description="Basic and acidic residues" evidence="1">
    <location>
        <begin position="112"/>
        <end position="122"/>
    </location>
</feature>
<dbReference type="PROSITE" id="PS50801">
    <property type="entry name" value="STAS"/>
    <property type="match status" value="1"/>
</dbReference>
<dbReference type="RefSeq" id="WP_109801950.1">
    <property type="nucleotide sequence ID" value="NZ_QGKS01000207.1"/>
</dbReference>
<dbReference type="Pfam" id="PF13466">
    <property type="entry name" value="STAS_2"/>
    <property type="match status" value="1"/>
</dbReference>
<dbReference type="Gene3D" id="3.30.750.24">
    <property type="entry name" value="STAS domain"/>
    <property type="match status" value="1"/>
</dbReference>
<reference evidence="3 4" key="1">
    <citation type="submission" date="2018-05" db="EMBL/GenBank/DDBJ databases">
        <title>Micromonosporas from Atacama Desert.</title>
        <authorList>
            <person name="Carro L."/>
            <person name="Golinska P."/>
            <person name="Klenk H.-P."/>
            <person name="Goodfellow M."/>
        </authorList>
    </citation>
    <scope>NUCLEOTIDE SEQUENCE [LARGE SCALE GENOMIC DNA]</scope>
    <source>
        <strain evidence="3 4">4G51</strain>
    </source>
</reference>
<sequence length="160" mass="17132">MSTIERPTGHHTEPTKPIMTLSLDVEGPATLITVCGEVDMSTAHLITELTEHAIDRRPARLVLDLSGVTFFSAHGISALLRSQRAAAHAHAHVKLALREAAPVHHLPAGGNRHPDEPGRDHATSVLSSNAGHRTGDLSPHPRLPTADGHRSIRQVGQNLT</sequence>
<feature type="region of interest" description="Disordered" evidence="1">
    <location>
        <begin position="105"/>
        <end position="160"/>
    </location>
</feature>
<evidence type="ECO:0000259" key="2">
    <source>
        <dbReference type="PROSITE" id="PS50801"/>
    </source>
</evidence>
<dbReference type="InterPro" id="IPR058548">
    <property type="entry name" value="MlaB-like_STAS"/>
</dbReference>
<dbReference type="InterPro" id="IPR002645">
    <property type="entry name" value="STAS_dom"/>
</dbReference>
<comment type="caution">
    <text evidence="3">The sequence shown here is derived from an EMBL/GenBank/DDBJ whole genome shotgun (WGS) entry which is preliminary data.</text>
</comment>
<protein>
    <recommendedName>
        <fullName evidence="2">STAS domain-containing protein</fullName>
    </recommendedName>
</protein>
<organism evidence="3 4">
    <name type="scientific">Micromonospora sicca</name>
    <dbReference type="NCBI Taxonomy" id="2202420"/>
    <lineage>
        <taxon>Bacteria</taxon>
        <taxon>Bacillati</taxon>
        <taxon>Actinomycetota</taxon>
        <taxon>Actinomycetes</taxon>
        <taxon>Micromonosporales</taxon>
        <taxon>Micromonosporaceae</taxon>
        <taxon>Micromonospora</taxon>
    </lineage>
</organism>
<dbReference type="AlphaFoldDB" id="A0A317DK19"/>
<dbReference type="SUPFAM" id="SSF52091">
    <property type="entry name" value="SpoIIaa-like"/>
    <property type="match status" value="1"/>
</dbReference>
<accession>A0A317DK19</accession>
<dbReference type="InterPro" id="IPR036513">
    <property type="entry name" value="STAS_dom_sf"/>
</dbReference>
<name>A0A317DK19_9ACTN</name>
<feature type="domain" description="STAS" evidence="2">
    <location>
        <begin position="19"/>
        <end position="97"/>
    </location>
</feature>
<evidence type="ECO:0000313" key="4">
    <source>
        <dbReference type="Proteomes" id="UP000246050"/>
    </source>
</evidence>